<protein>
    <submittedName>
        <fullName evidence="1">Uncharacterized protein</fullName>
    </submittedName>
</protein>
<evidence type="ECO:0000313" key="1">
    <source>
        <dbReference type="EMBL" id="CRY96564.1"/>
    </source>
</evidence>
<dbReference type="AlphaFoldDB" id="A0A0H5Q584"/>
<reference evidence="1" key="2">
    <citation type="submission" date="2015-07" db="EMBL/GenBank/DDBJ databases">
        <title>Plasmids, circular viruses and viroids from rat gut.</title>
        <authorList>
            <person name="Jorgensen T.J."/>
            <person name="Hansen M.A."/>
            <person name="Xu Z."/>
            <person name="Tabak M.A."/>
            <person name="Sorensen S.J."/>
            <person name="Hansen L.H."/>
        </authorList>
    </citation>
    <scope>NUCLEOTIDE SEQUENCE</scope>
    <source>
        <plasmid evidence="1">pRGFK1144</plasmid>
    </source>
</reference>
<accession>A0A0H5Q584</accession>
<keyword evidence="1" id="KW-0614">Plasmid</keyword>
<name>A0A0H5Q584_9ZZZZ</name>
<organism evidence="1">
    <name type="scientific">uncultured prokaryote</name>
    <dbReference type="NCBI Taxonomy" id="198431"/>
    <lineage>
        <taxon>unclassified sequences</taxon>
        <taxon>environmental samples</taxon>
    </lineage>
</organism>
<sequence length="477" mass="51643">MVRGRKVKGQAYLLPDNLVPDDMFCAKVFIPDEKEYRQAFLGAYFYLSKWVAWERDSDNSAAVAASVWREAVELTLDSWGDGCGGIFGMDCEEIRACIDGLDLSGLVQVTNNISCGGDSFISIPIVGGEPVITPPPIGDEPPSPNIPLPDGVQIPDPVTVGEGDPPLGFDTWEDYDADACEAANALVEFSYQLSVRISGLLDSDLATVARLVVFLSSTFPVSWVGFFSSAMVLRLAEKAWSLARTEQLALLFGAIASYINANRKDLICELYERRGDAAGWENWLVGTLAQATGNLLEYANNYSAWLDLVTGAIPAGLGAQQVFGGVDFPSNANYIPCDCTQNDGVWVYVFSGDTQELNEGWNTQERLSFSAVCERNSSFSDGYIQAKLDIEPPILSPSTLTITLLQDDRDSGMTTLVCSLKSGVGIDQGSTDLQMGVNVIPIAVADVNRINIKSRAERSVSGPQNIAVDMTLDFTQQ</sequence>
<reference evidence="1" key="1">
    <citation type="submission" date="2015-06" db="EMBL/GenBank/DDBJ databases">
        <authorList>
            <person name="Joergensen T."/>
        </authorList>
    </citation>
    <scope>NUCLEOTIDE SEQUENCE</scope>
    <source>
        <plasmid evidence="1">pRGFK1144</plasmid>
    </source>
</reference>
<geneLocation type="plasmid" evidence="1">
    <name>pRGFK1144</name>
</geneLocation>
<dbReference type="EMBL" id="LN853724">
    <property type="protein sequence ID" value="CRY96564.1"/>
    <property type="molecule type" value="Genomic_DNA"/>
</dbReference>
<proteinExistence type="predicted"/>